<name>A0ABW2ZBN1_9SPHI</name>
<sequence length="265" mass="29538">MALGLVGCKSKADKQLVTVKKKKITVNKTDSIISQNEWKTMDFPADTIYPARILTGGGVFHEDEVDPHSSKYKWMGIFKTDTGYYIRPTQIKLTRENDAVLDEAGQKTGWMVSPSVKDTSILLISGLDYLQSRPITAIPFKNEYILPGEHEDFICNGIKYILYATGTNKSTSLKREPYNVSGYKLFIKAVIGGQEYNQVLLSVAMFDDVISTLIFIGDIDGDGRPDLIMDTTNDYNMQRATLYLSKPAETGKLLKVVGWHAISGC</sequence>
<organism evidence="1 2">
    <name type="scientific">Mucilaginibacter lutimaris</name>
    <dbReference type="NCBI Taxonomy" id="931629"/>
    <lineage>
        <taxon>Bacteria</taxon>
        <taxon>Pseudomonadati</taxon>
        <taxon>Bacteroidota</taxon>
        <taxon>Sphingobacteriia</taxon>
        <taxon>Sphingobacteriales</taxon>
        <taxon>Sphingobacteriaceae</taxon>
        <taxon>Mucilaginibacter</taxon>
    </lineage>
</organism>
<evidence type="ECO:0000313" key="2">
    <source>
        <dbReference type="Proteomes" id="UP001597073"/>
    </source>
</evidence>
<evidence type="ECO:0008006" key="3">
    <source>
        <dbReference type="Google" id="ProtNLM"/>
    </source>
</evidence>
<comment type="caution">
    <text evidence="1">The sequence shown here is derived from an EMBL/GenBank/DDBJ whole genome shotgun (WGS) entry which is preliminary data.</text>
</comment>
<proteinExistence type="predicted"/>
<evidence type="ECO:0000313" key="1">
    <source>
        <dbReference type="EMBL" id="MFD0763416.1"/>
    </source>
</evidence>
<reference evidence="2" key="1">
    <citation type="journal article" date="2019" name="Int. J. Syst. Evol. Microbiol.">
        <title>The Global Catalogue of Microorganisms (GCM) 10K type strain sequencing project: providing services to taxonomists for standard genome sequencing and annotation.</title>
        <authorList>
            <consortium name="The Broad Institute Genomics Platform"/>
            <consortium name="The Broad Institute Genome Sequencing Center for Infectious Disease"/>
            <person name="Wu L."/>
            <person name="Ma J."/>
        </authorList>
    </citation>
    <scope>NUCLEOTIDE SEQUENCE [LARGE SCALE GENOMIC DNA]</scope>
    <source>
        <strain evidence="2">CCUG 60742</strain>
    </source>
</reference>
<dbReference type="RefSeq" id="WP_377137479.1">
    <property type="nucleotide sequence ID" value="NZ_JBHTIA010000003.1"/>
</dbReference>
<dbReference type="EMBL" id="JBHTIA010000003">
    <property type="protein sequence ID" value="MFD0763416.1"/>
    <property type="molecule type" value="Genomic_DNA"/>
</dbReference>
<gene>
    <name evidence="1" type="ORF">ACFQZI_01035</name>
</gene>
<dbReference type="Proteomes" id="UP001597073">
    <property type="component" value="Unassembled WGS sequence"/>
</dbReference>
<keyword evidence="2" id="KW-1185">Reference proteome</keyword>
<protein>
    <recommendedName>
        <fullName evidence="3">VCBS repeat-containing protein</fullName>
    </recommendedName>
</protein>
<accession>A0ABW2ZBN1</accession>